<dbReference type="Proteomes" id="UP000321830">
    <property type="component" value="Unassembled WGS sequence"/>
</dbReference>
<organism evidence="1 2">
    <name type="scientific">Enterococcus villorum</name>
    <dbReference type="NCBI Taxonomy" id="112904"/>
    <lineage>
        <taxon>Bacteria</taxon>
        <taxon>Bacillati</taxon>
        <taxon>Bacillota</taxon>
        <taxon>Bacilli</taxon>
        <taxon>Lactobacillales</taxon>
        <taxon>Enterococcaceae</taxon>
        <taxon>Enterococcus</taxon>
    </lineage>
</organism>
<accession>A0A511J5N0</accession>
<name>A0A511J5N0_9ENTE</name>
<evidence type="ECO:0000313" key="2">
    <source>
        <dbReference type="Proteomes" id="UP000321830"/>
    </source>
</evidence>
<comment type="caution">
    <text evidence="1">The sequence shown here is derived from an EMBL/GenBank/DDBJ whole genome shotgun (WGS) entry which is preliminary data.</text>
</comment>
<gene>
    <name evidence="1" type="ORF">EVI01_26490</name>
</gene>
<evidence type="ECO:0000313" key="1">
    <source>
        <dbReference type="EMBL" id="GEL93312.1"/>
    </source>
</evidence>
<protein>
    <submittedName>
        <fullName evidence="1">Uncharacterized protein</fullName>
    </submittedName>
</protein>
<proteinExistence type="predicted"/>
<dbReference type="AlphaFoldDB" id="A0A511J5N0"/>
<reference evidence="1 2" key="1">
    <citation type="submission" date="2019-07" db="EMBL/GenBank/DDBJ databases">
        <title>Whole genome shotgun sequence of Enterococcus villorum NBRC 100699.</title>
        <authorList>
            <person name="Hosoyama A."/>
            <person name="Uohara A."/>
            <person name="Ohji S."/>
            <person name="Ichikawa N."/>
        </authorList>
    </citation>
    <scope>NUCLEOTIDE SEQUENCE [LARGE SCALE GENOMIC DNA]</scope>
    <source>
        <strain evidence="1 2">NBRC 100699</strain>
    </source>
</reference>
<sequence length="40" mass="4493">MLILKEVFFGDVKNTKACVIAIHQNRPSIDFIDLSKTSSL</sequence>
<dbReference type="EMBL" id="BJWF01000074">
    <property type="protein sequence ID" value="GEL93312.1"/>
    <property type="molecule type" value="Genomic_DNA"/>
</dbReference>